<protein>
    <recommendedName>
        <fullName evidence="7">Activator 1 subunit 5</fullName>
    </recommendedName>
</protein>
<dbReference type="Gene3D" id="3.40.50.300">
    <property type="entry name" value="P-loop containing nucleotide triphosphate hydrolases"/>
    <property type="match status" value="1"/>
</dbReference>
<evidence type="ECO:0000256" key="5">
    <source>
        <dbReference type="ARBA" id="ARBA00022840"/>
    </source>
</evidence>
<evidence type="ECO:0000256" key="2">
    <source>
        <dbReference type="ARBA" id="ARBA00005378"/>
    </source>
</evidence>
<keyword evidence="3" id="KW-0235">DNA replication</keyword>
<dbReference type="Pfam" id="PF22073">
    <property type="entry name" value="Cep192_D4"/>
    <property type="match status" value="1"/>
</dbReference>
<feature type="domain" description="Cep192/Spd-2-like" evidence="10">
    <location>
        <begin position="902"/>
        <end position="1015"/>
    </location>
</feature>
<evidence type="ECO:0000256" key="7">
    <source>
        <dbReference type="ARBA" id="ARBA00080380"/>
    </source>
</evidence>
<dbReference type="InterPro" id="IPR008921">
    <property type="entry name" value="DNA_pol3_clamp-load_cplx_C"/>
</dbReference>
<accession>A0A836EPL3</accession>
<dbReference type="FunFam" id="1.10.8.60:FF:000028">
    <property type="entry name" value="Replication factor C subunit 5"/>
    <property type="match status" value="1"/>
</dbReference>
<dbReference type="Pfam" id="PF22074">
    <property type="entry name" value="Cep192_D5"/>
    <property type="match status" value="1"/>
</dbReference>
<evidence type="ECO:0000256" key="6">
    <source>
        <dbReference type="ARBA" id="ARBA00023242"/>
    </source>
</evidence>
<dbReference type="Gene3D" id="1.20.272.10">
    <property type="match status" value="1"/>
</dbReference>
<dbReference type="Pfam" id="PF13177">
    <property type="entry name" value="DNA_pol3_delta2"/>
    <property type="match status" value="1"/>
</dbReference>
<dbReference type="SUPFAM" id="SSF48019">
    <property type="entry name" value="post-AAA+ oligomerization domain-like"/>
    <property type="match status" value="1"/>
</dbReference>
<proteinExistence type="inferred from homology"/>
<dbReference type="CDD" id="cd00009">
    <property type="entry name" value="AAA"/>
    <property type="match status" value="1"/>
</dbReference>
<evidence type="ECO:0000259" key="10">
    <source>
        <dbReference type="Pfam" id="PF22073"/>
    </source>
</evidence>
<feature type="domain" description="Replication factor C C-terminal" evidence="9">
    <location>
        <begin position="1339"/>
        <end position="1425"/>
    </location>
</feature>
<dbReference type="Pfam" id="PF08542">
    <property type="entry name" value="Rep_fac_C"/>
    <property type="match status" value="1"/>
</dbReference>
<keyword evidence="13" id="KW-1185">Reference proteome</keyword>
<feature type="compositionally biased region" description="Polar residues" evidence="8">
    <location>
        <begin position="866"/>
        <end position="880"/>
    </location>
</feature>
<dbReference type="EMBL" id="JAANIA010000101">
    <property type="protein sequence ID" value="KAG5327292.1"/>
    <property type="molecule type" value="Genomic_DNA"/>
</dbReference>
<organism evidence="12 13">
    <name type="scientific">Pseudoatta argentina</name>
    <dbReference type="NCBI Taxonomy" id="621737"/>
    <lineage>
        <taxon>Eukaryota</taxon>
        <taxon>Metazoa</taxon>
        <taxon>Ecdysozoa</taxon>
        <taxon>Arthropoda</taxon>
        <taxon>Hexapoda</taxon>
        <taxon>Insecta</taxon>
        <taxon>Pterygota</taxon>
        <taxon>Neoptera</taxon>
        <taxon>Endopterygota</taxon>
        <taxon>Hymenoptera</taxon>
        <taxon>Apocrita</taxon>
        <taxon>Aculeata</taxon>
        <taxon>Formicoidea</taxon>
        <taxon>Formicidae</taxon>
        <taxon>Myrmicinae</taxon>
        <taxon>Pseudoatta</taxon>
    </lineage>
</organism>
<evidence type="ECO:0000259" key="11">
    <source>
        <dbReference type="Pfam" id="PF22074"/>
    </source>
</evidence>
<feature type="domain" description="Cep192-like" evidence="11">
    <location>
        <begin position="1026"/>
        <end position="1172"/>
    </location>
</feature>
<comment type="subcellular location">
    <subcellularLocation>
        <location evidence="1">Nucleus</location>
    </subcellularLocation>
</comment>
<reference evidence="12" key="1">
    <citation type="submission" date="2020-02" db="EMBL/GenBank/DDBJ databases">
        <title>Relaxed selection underlies rapid genomic changes in the transitions from sociality to social parasitism in ants.</title>
        <authorList>
            <person name="Bi X."/>
        </authorList>
    </citation>
    <scope>NUCLEOTIDE SEQUENCE</scope>
    <source>
        <strain evidence="12">BGI-DK2014c</strain>
        <tissue evidence="12">Whole body</tissue>
    </source>
</reference>
<comment type="similarity">
    <text evidence="2">Belongs to the activator 1 small subunits family.</text>
</comment>
<evidence type="ECO:0000256" key="4">
    <source>
        <dbReference type="ARBA" id="ARBA00022741"/>
    </source>
</evidence>
<dbReference type="CDD" id="cd18140">
    <property type="entry name" value="HLD_clamp_RFC"/>
    <property type="match status" value="1"/>
</dbReference>
<dbReference type="GO" id="GO:0005524">
    <property type="term" value="F:ATP binding"/>
    <property type="evidence" value="ECO:0007669"/>
    <property type="project" value="UniProtKB-KW"/>
</dbReference>
<dbReference type="GO" id="GO:0005634">
    <property type="term" value="C:nucleus"/>
    <property type="evidence" value="ECO:0007669"/>
    <property type="project" value="UniProtKB-SubCell"/>
</dbReference>
<dbReference type="InterPro" id="IPR054090">
    <property type="entry name" value="Cep192_Spd-2-like_dom"/>
</dbReference>
<comment type="caution">
    <text evidence="12">The sequence shown here is derived from an EMBL/GenBank/DDBJ whole genome shotgun (WGS) entry which is preliminary data.</text>
</comment>
<dbReference type="FunFam" id="1.20.272.10:FF:000004">
    <property type="entry name" value="Replication factor C subunit 5"/>
    <property type="match status" value="1"/>
</dbReference>
<dbReference type="SUPFAM" id="SSF52540">
    <property type="entry name" value="P-loop containing nucleoside triphosphate hydrolases"/>
    <property type="match status" value="1"/>
</dbReference>
<feature type="non-terminal residue" evidence="12">
    <location>
        <position position="1434"/>
    </location>
</feature>
<feature type="region of interest" description="Disordered" evidence="8">
    <location>
        <begin position="866"/>
        <end position="891"/>
    </location>
</feature>
<dbReference type="InterPro" id="IPR027417">
    <property type="entry name" value="P-loop_NTPase"/>
</dbReference>
<name>A0A836EPL3_9HYME</name>
<dbReference type="GO" id="GO:0003677">
    <property type="term" value="F:DNA binding"/>
    <property type="evidence" value="ECO:0007669"/>
    <property type="project" value="InterPro"/>
</dbReference>
<evidence type="ECO:0000256" key="8">
    <source>
        <dbReference type="SAM" id="MobiDB-lite"/>
    </source>
</evidence>
<dbReference type="Proteomes" id="UP000668214">
    <property type="component" value="Unassembled WGS sequence"/>
</dbReference>
<sequence length="1434" mass="161201">MFTPIKPKSSGVLNDTVLSTPLPQATSTVRRKVILESKFNDNLQSSEEKSKQDLLYDNKSTQKEDNSLGLLDNMSDLTNISTAEDEQKLNFSNIDAELEIARKLLQRCSDKNSVLTTDTNKENNANMQNITSNMPVSNFILPIEACMSELDKECNMSHSTSVTFEPNEITARSSGVSSSAKRQSLINLSFHGISFNKNDIMALNNEMMSEEFLSNSKGAEQLSMDQTCFAPHNLTYCMPGMKTEKQKIDFSTLSGIIGELDLSIESCAGRKVSVGRYFERKSDDIEMLGNGKAKPNFKVLETPIKTGKLPVLVESTVSTEATTSSMKLTEKEHALIPNITRDIDENSIISLSTIVNTLEDVNSETPRRLVDQLLMAQKKKNHSLIVSFPSNENVMKTESFTNVSKKKMLEDSCNENVVSSINQDIGVSSTSDLTFSLQNSTLPCNDKLTALSYVQFKMNRKSFDEESYKNLNIQNKEQNISNNMISSSLLVNNMDMQTDSKNIVLGKNTEEACNCVVGLTNEVNVELINNGDRWITYIFKLIEVVGDTQSIELNIPSKEILINSNSTQSTKIEVKVLKMCKPIFVILNIFLSDMVAKSKWSMKHIIFVNPEQLELDIVCPSDKQNLDFQYIGEETIKILPITFYNKNNVAVPVKLSILEEGSKIFSIDGPTHFLLEPLKKFITNIKCEKSRSTLFCYIDSPQRQPQHWKGKLIVYVQSKDDIILLKKEIPLYAQIGFCKIQIVNTEIPIVVPRQQGKSINIINSGNIAIHVFASIVPFEGHSNATQDFFIKPDDIFLQVAERSSFLIVYKPQFSDANSVNNERYAKIKLVAGNNVYHYIISTEQKLLESEKENYLRCHTPNNVVSLSPATSPQSVTSNRSGPCDRNSPISTVSSSAVAGHVIPIRATHAALVWNSVKTGKSETKEFTIRNTSNNKIKIQIEICDDSKSFKFLGDKQITNRSLVLVMQRQEIKTLAVVFSPYSVGSVVGKITIKHYTRESSDSQQFKRIPLYGYGGCSKLKISGPFKDSSKKLWLSLGNLYSETMTLNASIRLDNIGDLRSFAKVTIIPKVISPIMDSSWHINPKEIILNSKDSQEITIQFHPKKENFASLQRSEVSHVATLNVIYGDEPTRWRIRRLYNKLKQSGESIRNENEAFKNIVHPICKNFPGEELLIPGITLIRDSIVLELNASDDRGIGIVRGQILSFASTGTMYKSAFKLIILDEADAMTIDAQNALRRIIEKYTDNVRFCIICNYLSKIIPALQSRCTRFRFLPLAAEQIISRLNYVIEAENLKVTEDGKQALITLSGGDMRKVISVLQSTWFAYGAVNEENVYNCVGHPLPRDITSIVNWLLNESYDTCYKKIQELKLNKGLALQDILTEVHSYVIKIDFPDQLFIDLLCKMAEIEKRLASGCRDNIQLNSLISAFYSVRDIET</sequence>
<evidence type="ECO:0000256" key="1">
    <source>
        <dbReference type="ARBA" id="ARBA00004123"/>
    </source>
</evidence>
<dbReference type="GO" id="GO:0005663">
    <property type="term" value="C:DNA replication factor C complex"/>
    <property type="evidence" value="ECO:0007669"/>
    <property type="project" value="TreeGrafter"/>
</dbReference>
<feature type="non-terminal residue" evidence="12">
    <location>
        <position position="1"/>
    </location>
</feature>
<dbReference type="InterPro" id="IPR013748">
    <property type="entry name" value="Rep_factorC_C"/>
</dbReference>
<evidence type="ECO:0000256" key="3">
    <source>
        <dbReference type="ARBA" id="ARBA00022705"/>
    </source>
</evidence>
<dbReference type="GO" id="GO:0006281">
    <property type="term" value="P:DNA repair"/>
    <property type="evidence" value="ECO:0007669"/>
    <property type="project" value="TreeGrafter"/>
</dbReference>
<keyword evidence="6" id="KW-0539">Nucleus</keyword>
<dbReference type="InterPro" id="IPR047854">
    <property type="entry name" value="RFC_lid"/>
</dbReference>
<gene>
    <name evidence="12" type="primary">Rfc5</name>
    <name evidence="12" type="ORF">G6Z78_0007530</name>
</gene>
<evidence type="ECO:0000259" key="9">
    <source>
        <dbReference type="Pfam" id="PF08542"/>
    </source>
</evidence>
<dbReference type="InterPro" id="IPR054091">
    <property type="entry name" value="Cep192-like_D5"/>
</dbReference>
<dbReference type="InterPro" id="IPR013783">
    <property type="entry name" value="Ig-like_fold"/>
</dbReference>
<keyword evidence="4" id="KW-0547">Nucleotide-binding</keyword>
<evidence type="ECO:0000313" key="13">
    <source>
        <dbReference type="Proteomes" id="UP000668214"/>
    </source>
</evidence>
<keyword evidence="5" id="KW-0067">ATP-binding</keyword>
<dbReference type="InterPro" id="IPR050238">
    <property type="entry name" value="DNA_Rep/Repair_Clamp_Loader"/>
</dbReference>
<dbReference type="GO" id="GO:0006261">
    <property type="term" value="P:DNA-templated DNA replication"/>
    <property type="evidence" value="ECO:0007669"/>
    <property type="project" value="TreeGrafter"/>
</dbReference>
<evidence type="ECO:0000313" key="12">
    <source>
        <dbReference type="EMBL" id="KAG5327292.1"/>
    </source>
</evidence>
<dbReference type="Gene3D" id="1.10.8.60">
    <property type="match status" value="1"/>
</dbReference>
<dbReference type="Gene3D" id="2.60.40.10">
    <property type="entry name" value="Immunoglobulins"/>
    <property type="match status" value="1"/>
</dbReference>
<dbReference type="PANTHER" id="PTHR11669:SF9">
    <property type="entry name" value="REPLICATION FACTOR C SUBUNIT 5"/>
    <property type="match status" value="1"/>
</dbReference>
<dbReference type="GO" id="GO:0003689">
    <property type="term" value="F:DNA clamp loader activity"/>
    <property type="evidence" value="ECO:0007669"/>
    <property type="project" value="TreeGrafter"/>
</dbReference>
<dbReference type="PANTHER" id="PTHR11669">
    <property type="entry name" value="REPLICATION FACTOR C / DNA POLYMERASE III GAMMA-TAU SUBUNIT"/>
    <property type="match status" value="1"/>
</dbReference>